<keyword evidence="2" id="KW-1185">Reference proteome</keyword>
<dbReference type="CDD" id="cd02238">
    <property type="entry name" value="cupin_KdgF"/>
    <property type="match status" value="1"/>
</dbReference>
<dbReference type="Proteomes" id="UP000321062">
    <property type="component" value="Chromosome"/>
</dbReference>
<dbReference type="InterPro" id="IPR052535">
    <property type="entry name" value="Bacilysin_H2HPP_isomerase"/>
</dbReference>
<dbReference type="AlphaFoldDB" id="A0A5B9DN78"/>
<dbReference type="InterPro" id="IPR025499">
    <property type="entry name" value="KdgF"/>
</dbReference>
<dbReference type="PANTHER" id="PTHR40112:SF1">
    <property type="entry name" value="H2HPP ISOMERASE"/>
    <property type="match status" value="1"/>
</dbReference>
<gene>
    <name evidence="1" type="ORF">FNA67_09790</name>
</gene>
<sequence length="109" mass="11898">MSEVFKFPENVVWTDLGGGNMRAVLSERPELMMVAFAFPKDGVGALHSHPHVQASFVAEGRFEVTIDGQTEIVDRGGSFIVPPGALHGVKALEKGMLIDAFTPRRDDFL</sequence>
<dbReference type="PANTHER" id="PTHR40112">
    <property type="entry name" value="H2HPP ISOMERASE"/>
    <property type="match status" value="1"/>
</dbReference>
<dbReference type="EMBL" id="CP041690">
    <property type="protein sequence ID" value="QEE20442.1"/>
    <property type="molecule type" value="Genomic_DNA"/>
</dbReference>
<dbReference type="SUPFAM" id="SSF51182">
    <property type="entry name" value="RmlC-like cupins"/>
    <property type="match status" value="1"/>
</dbReference>
<name>A0A5B9DN78_9HYPH</name>
<dbReference type="InterPro" id="IPR013096">
    <property type="entry name" value="Cupin_2"/>
</dbReference>
<dbReference type="Pfam" id="PF07883">
    <property type="entry name" value="Cupin_2"/>
    <property type="match status" value="1"/>
</dbReference>
<dbReference type="InterPro" id="IPR011051">
    <property type="entry name" value="RmlC_Cupin_sf"/>
</dbReference>
<dbReference type="InterPro" id="IPR014710">
    <property type="entry name" value="RmlC-like_jellyroll"/>
</dbReference>
<dbReference type="RefSeq" id="WP_049704946.1">
    <property type="nucleotide sequence ID" value="NZ_BMFM01000001.1"/>
</dbReference>
<dbReference type="KEGG" id="yti:FNA67_09790"/>
<organism evidence="1 2">
    <name type="scientific">Paradevosia tibetensis</name>
    <dbReference type="NCBI Taxonomy" id="1447062"/>
    <lineage>
        <taxon>Bacteria</taxon>
        <taxon>Pseudomonadati</taxon>
        <taxon>Pseudomonadota</taxon>
        <taxon>Alphaproteobacteria</taxon>
        <taxon>Hyphomicrobiales</taxon>
        <taxon>Devosiaceae</taxon>
        <taxon>Paradevosia</taxon>
    </lineage>
</organism>
<protein>
    <submittedName>
        <fullName evidence="1">Cupin domain-containing protein</fullName>
    </submittedName>
</protein>
<proteinExistence type="predicted"/>
<dbReference type="PIRSF" id="PIRSF029883">
    <property type="entry name" value="KdgF"/>
    <property type="match status" value="1"/>
</dbReference>
<dbReference type="Gene3D" id="2.60.120.10">
    <property type="entry name" value="Jelly Rolls"/>
    <property type="match status" value="1"/>
</dbReference>
<evidence type="ECO:0000313" key="1">
    <source>
        <dbReference type="EMBL" id="QEE20442.1"/>
    </source>
</evidence>
<accession>A0A5B9DN78</accession>
<evidence type="ECO:0000313" key="2">
    <source>
        <dbReference type="Proteomes" id="UP000321062"/>
    </source>
</evidence>
<reference evidence="1 2" key="1">
    <citation type="journal article" date="2015" name="Int. J. Syst. Evol. Microbiol.">
        <title>Youhaiella tibetensis gen. nov., sp. nov., isolated from subsurface sediment.</title>
        <authorList>
            <person name="Wang Y.X."/>
            <person name="Huang F.Q."/>
            <person name="Nogi Y."/>
            <person name="Pang S.J."/>
            <person name="Wang P.K."/>
            <person name="Lv J."/>
        </authorList>
    </citation>
    <scope>NUCLEOTIDE SEQUENCE [LARGE SCALE GENOMIC DNA]</scope>
    <source>
        <strain evidence="2">fig4</strain>
    </source>
</reference>
<dbReference type="OrthoDB" id="9811153at2"/>